<evidence type="ECO:0000313" key="4">
    <source>
        <dbReference type="Proteomes" id="UP000823934"/>
    </source>
</evidence>
<dbReference type="InterPro" id="IPR037682">
    <property type="entry name" value="TonB_C"/>
</dbReference>
<reference evidence="3" key="1">
    <citation type="journal article" date="2021" name="PeerJ">
        <title>Extensive microbial diversity within the chicken gut microbiome revealed by metagenomics and culture.</title>
        <authorList>
            <person name="Gilroy R."/>
            <person name="Ravi A."/>
            <person name="Getino M."/>
            <person name="Pursley I."/>
            <person name="Horton D.L."/>
            <person name="Alikhan N.F."/>
            <person name="Baker D."/>
            <person name="Gharbi K."/>
            <person name="Hall N."/>
            <person name="Watson M."/>
            <person name="Adriaenssens E.M."/>
            <person name="Foster-Nyarko E."/>
            <person name="Jarju S."/>
            <person name="Secka A."/>
            <person name="Antonio M."/>
            <person name="Oren A."/>
            <person name="Chaudhuri R.R."/>
            <person name="La Ragione R."/>
            <person name="Hildebrand F."/>
            <person name="Pallen M.J."/>
        </authorList>
    </citation>
    <scope>NUCLEOTIDE SEQUENCE</scope>
    <source>
        <strain evidence="3">CHK160-9182</strain>
    </source>
</reference>
<dbReference type="SUPFAM" id="SSF74653">
    <property type="entry name" value="TolA/TonB C-terminal domain"/>
    <property type="match status" value="1"/>
</dbReference>
<protein>
    <submittedName>
        <fullName evidence="3">Energy transducer TonB</fullName>
    </submittedName>
</protein>
<name>A0A9D1Q3W5_9GAMM</name>
<dbReference type="EMBL" id="DXHP01000001">
    <property type="protein sequence ID" value="HIW05706.1"/>
    <property type="molecule type" value="Genomic_DNA"/>
</dbReference>
<dbReference type="Pfam" id="PF03544">
    <property type="entry name" value="TonB_C"/>
    <property type="match status" value="1"/>
</dbReference>
<feature type="compositionally biased region" description="Basic and acidic residues" evidence="1">
    <location>
        <begin position="141"/>
        <end position="154"/>
    </location>
</feature>
<evidence type="ECO:0000313" key="3">
    <source>
        <dbReference type="EMBL" id="HIW05706.1"/>
    </source>
</evidence>
<accession>A0A9D1Q3W5</accession>
<evidence type="ECO:0000259" key="2">
    <source>
        <dbReference type="Pfam" id="PF03544"/>
    </source>
</evidence>
<sequence>MKWGSMKLFALLLSLLLNAGILWLGISFYQAQQLALSQVAGSQNTMDFTLEIVSSQHLNPLSESAQSSLAKETNQISSTADSALVPVIASAAESAIKIEPEIEHDIQQDIQQKTLMSEKHDSSVVPEGGSEAIKPISKNHSQADNREKTVDNSHNKPVEVSQSAANVVARSGDQFATELAAKIHAQIQGCYPESSKRRGEEGVVNLKIVKNQDRLSVVMVASSGFKRLDRCAISAVEKLLRLMKVEEVPASGINLKPIRFQLR</sequence>
<feature type="domain" description="TonB C-terminal" evidence="2">
    <location>
        <begin position="191"/>
        <end position="260"/>
    </location>
</feature>
<dbReference type="Proteomes" id="UP000823934">
    <property type="component" value="Unassembled WGS sequence"/>
</dbReference>
<organism evidence="3 4">
    <name type="scientific">Candidatus Ignatzschineria merdigallinarum</name>
    <dbReference type="NCBI Taxonomy" id="2838621"/>
    <lineage>
        <taxon>Bacteria</taxon>
        <taxon>Pseudomonadati</taxon>
        <taxon>Pseudomonadota</taxon>
        <taxon>Gammaproteobacteria</taxon>
        <taxon>Cardiobacteriales</taxon>
        <taxon>Ignatzschineriaceae</taxon>
        <taxon>Ignatzschineria</taxon>
    </lineage>
</organism>
<gene>
    <name evidence="3" type="ORF">H9889_00015</name>
</gene>
<comment type="caution">
    <text evidence="3">The sequence shown here is derived from an EMBL/GenBank/DDBJ whole genome shotgun (WGS) entry which is preliminary data.</text>
</comment>
<proteinExistence type="predicted"/>
<dbReference type="AlphaFoldDB" id="A0A9D1Q3W5"/>
<reference evidence="3" key="2">
    <citation type="submission" date="2021-04" db="EMBL/GenBank/DDBJ databases">
        <authorList>
            <person name="Gilroy R."/>
        </authorList>
    </citation>
    <scope>NUCLEOTIDE SEQUENCE</scope>
    <source>
        <strain evidence="3">CHK160-9182</strain>
    </source>
</reference>
<feature type="region of interest" description="Disordered" evidence="1">
    <location>
        <begin position="122"/>
        <end position="154"/>
    </location>
</feature>
<dbReference type="GO" id="GO:0055085">
    <property type="term" value="P:transmembrane transport"/>
    <property type="evidence" value="ECO:0007669"/>
    <property type="project" value="InterPro"/>
</dbReference>
<dbReference type="Gene3D" id="3.30.1150.10">
    <property type="match status" value="1"/>
</dbReference>
<evidence type="ECO:0000256" key="1">
    <source>
        <dbReference type="SAM" id="MobiDB-lite"/>
    </source>
</evidence>